<evidence type="ECO:0000313" key="2">
    <source>
        <dbReference type="Proteomes" id="UP001164714"/>
    </source>
</evidence>
<dbReference type="EMBL" id="CP114063">
    <property type="protein sequence ID" value="WAT25343.1"/>
    <property type="molecule type" value="Genomic_DNA"/>
</dbReference>
<protein>
    <submittedName>
        <fullName evidence="1">Uncharacterized protein</fullName>
    </submittedName>
</protein>
<evidence type="ECO:0000313" key="1">
    <source>
        <dbReference type="EMBL" id="WAT25343.1"/>
    </source>
</evidence>
<accession>A0AA47GCN1</accession>
<sequence>MKYIDGLFKRNQKPNKNEENALISQLSEPSFELITIGDQELRALKRVFEPFVKEAVKEAEKKGLEPEKIYKAIIPPELVEGMKNEKFQFMKSTDGSLLPNIVDEKNQIIKKIRVEEMELSPKDFSAVSQLSDKILNRKLDAISNQLDIIIEIAAEINKHLQNKMYAKVIGAIRTINQSYLNEGRNTRQQLQNNSQSILNESIAVLEMEMEDGLRYFKDWDKRFPIINKYTSKQIEQKFNKLMEDYLFLNNAKSALIDLKRTQGMSDANLRLMTEDLKKIDVQLKDAGIRSWLPPQTDENKWQHDLINQMERKNARIVIDYKLNELLEEGSESEND</sequence>
<name>A0AA47GCN1_9LACT</name>
<dbReference type="Proteomes" id="UP001164714">
    <property type="component" value="Chromosome"/>
</dbReference>
<dbReference type="RefSeq" id="WP_269105483.1">
    <property type="nucleotide sequence ID" value="NZ_CP114063.1"/>
</dbReference>
<proteinExistence type="predicted"/>
<reference evidence="1" key="1">
    <citation type="submission" date="2022-12" db="EMBL/GenBank/DDBJ databases">
        <title>Whole genome sequence analysis of a duck derived balloon bacteium Aerococcus urinaeequi henan2020.</title>
        <authorList>
            <person name="Zhang H."/>
            <person name="Qiao H.X."/>
            <person name="Bian C.Z."/>
            <person name="Shu J.C."/>
        </authorList>
    </citation>
    <scope>NUCLEOTIDE SEQUENCE</scope>
    <source>
        <strain evidence="1">2020-HN-1</strain>
    </source>
</reference>
<gene>
    <name evidence="1" type="ORF">OZ415_04575</name>
</gene>
<organism evidence="1 2">
    <name type="scientific">Aerococcus urinaeequi</name>
    <dbReference type="NCBI Taxonomy" id="51665"/>
    <lineage>
        <taxon>Bacteria</taxon>
        <taxon>Bacillati</taxon>
        <taxon>Bacillota</taxon>
        <taxon>Bacilli</taxon>
        <taxon>Lactobacillales</taxon>
        <taxon>Aerococcaceae</taxon>
        <taxon>Aerococcus</taxon>
    </lineage>
</organism>
<dbReference type="AlphaFoldDB" id="A0AA47GCN1"/>